<reference evidence="1" key="1">
    <citation type="journal article" date="2020" name="Cell">
        <title>Large-Scale Comparative Analyses of Tick Genomes Elucidate Their Genetic Diversity and Vector Capacities.</title>
        <authorList>
            <consortium name="Tick Genome and Microbiome Consortium (TIGMIC)"/>
            <person name="Jia N."/>
            <person name="Wang J."/>
            <person name="Shi W."/>
            <person name="Du L."/>
            <person name="Sun Y."/>
            <person name="Zhan W."/>
            <person name="Jiang J.F."/>
            <person name="Wang Q."/>
            <person name="Zhang B."/>
            <person name="Ji P."/>
            <person name="Bell-Sakyi L."/>
            <person name="Cui X.M."/>
            <person name="Yuan T.T."/>
            <person name="Jiang B.G."/>
            <person name="Yang W.F."/>
            <person name="Lam T.T."/>
            <person name="Chang Q.C."/>
            <person name="Ding S.J."/>
            <person name="Wang X.J."/>
            <person name="Zhu J.G."/>
            <person name="Ruan X.D."/>
            <person name="Zhao L."/>
            <person name="Wei J.T."/>
            <person name="Ye R.Z."/>
            <person name="Que T.C."/>
            <person name="Du C.H."/>
            <person name="Zhou Y.H."/>
            <person name="Cheng J.X."/>
            <person name="Dai P.F."/>
            <person name="Guo W.B."/>
            <person name="Han X.H."/>
            <person name="Huang E.J."/>
            <person name="Li L.F."/>
            <person name="Wei W."/>
            <person name="Gao Y.C."/>
            <person name="Liu J.Z."/>
            <person name="Shao H.Z."/>
            <person name="Wang X."/>
            <person name="Wang C.C."/>
            <person name="Yang T.C."/>
            <person name="Huo Q.B."/>
            <person name="Li W."/>
            <person name="Chen H.Y."/>
            <person name="Chen S.E."/>
            <person name="Zhou L.G."/>
            <person name="Ni X.B."/>
            <person name="Tian J.H."/>
            <person name="Sheng Y."/>
            <person name="Liu T."/>
            <person name="Pan Y.S."/>
            <person name="Xia L.Y."/>
            <person name="Li J."/>
            <person name="Zhao F."/>
            <person name="Cao W.C."/>
        </authorList>
    </citation>
    <scope>NUCLEOTIDE SEQUENCE</scope>
    <source>
        <strain evidence="1">Rmic-2018</strain>
    </source>
</reference>
<proteinExistence type="predicted"/>
<comment type="caution">
    <text evidence="1">The sequence shown here is derived from an EMBL/GenBank/DDBJ whole genome shotgun (WGS) entry which is preliminary data.</text>
</comment>
<name>A0A9J6DUF3_RHIMP</name>
<dbReference type="EMBL" id="JABSTU010000007">
    <property type="protein sequence ID" value="KAH8025799.1"/>
    <property type="molecule type" value="Genomic_DNA"/>
</dbReference>
<dbReference type="Proteomes" id="UP000821866">
    <property type="component" value="Unassembled WGS sequence"/>
</dbReference>
<reference evidence="1" key="2">
    <citation type="submission" date="2021-09" db="EMBL/GenBank/DDBJ databases">
        <authorList>
            <person name="Jia N."/>
            <person name="Wang J."/>
            <person name="Shi W."/>
            <person name="Du L."/>
            <person name="Sun Y."/>
            <person name="Zhan W."/>
            <person name="Jiang J."/>
            <person name="Wang Q."/>
            <person name="Zhang B."/>
            <person name="Ji P."/>
            <person name="Sakyi L.B."/>
            <person name="Cui X."/>
            <person name="Yuan T."/>
            <person name="Jiang B."/>
            <person name="Yang W."/>
            <person name="Lam T.T.-Y."/>
            <person name="Chang Q."/>
            <person name="Ding S."/>
            <person name="Wang X."/>
            <person name="Zhu J."/>
            <person name="Ruan X."/>
            <person name="Zhao L."/>
            <person name="Wei J."/>
            <person name="Que T."/>
            <person name="Du C."/>
            <person name="Cheng J."/>
            <person name="Dai P."/>
            <person name="Han X."/>
            <person name="Huang E."/>
            <person name="Gao Y."/>
            <person name="Liu J."/>
            <person name="Shao H."/>
            <person name="Ye R."/>
            <person name="Li L."/>
            <person name="Wei W."/>
            <person name="Wang X."/>
            <person name="Wang C."/>
            <person name="Huo Q."/>
            <person name="Li W."/>
            <person name="Guo W."/>
            <person name="Chen H."/>
            <person name="Chen S."/>
            <person name="Zhou L."/>
            <person name="Zhou L."/>
            <person name="Ni X."/>
            <person name="Tian J."/>
            <person name="Zhou Y."/>
            <person name="Sheng Y."/>
            <person name="Liu T."/>
            <person name="Pan Y."/>
            <person name="Xia L."/>
            <person name="Li J."/>
            <person name="Zhao F."/>
            <person name="Cao W."/>
        </authorList>
    </citation>
    <scope>NUCLEOTIDE SEQUENCE</scope>
    <source>
        <strain evidence="1">Rmic-2018</strain>
        <tissue evidence="1">Larvae</tissue>
    </source>
</reference>
<sequence>MREVEDRTVANMFDLGSSTVNTIYAEFCDIVVEALKYEWVRMLAADEMTHHIREFYAVTGFPQAVGALDGRHFLVSPPRENAIEYYNVKGWGLFGGRASLLEEEDDDLERLTLDNVLGRSPFRAATAAVAAATAAALTRSPRATSSLSRIQHRLNGGGLSSTAARSTSDPMPGCSVLVANLHPHVIRDLFQYIDPVVDATCVRPLSLCAAAWLTSSKYTSCQVKGFEVQHMVPKTQDL</sequence>
<evidence type="ECO:0000313" key="2">
    <source>
        <dbReference type="Proteomes" id="UP000821866"/>
    </source>
</evidence>
<evidence type="ECO:0000313" key="1">
    <source>
        <dbReference type="EMBL" id="KAH8025799.1"/>
    </source>
</evidence>
<keyword evidence="2" id="KW-1185">Reference proteome</keyword>
<gene>
    <name evidence="1" type="ORF">HPB51_012121</name>
</gene>
<protein>
    <recommendedName>
        <fullName evidence="3">DDE Tnp4 domain-containing protein</fullName>
    </recommendedName>
</protein>
<organism evidence="1 2">
    <name type="scientific">Rhipicephalus microplus</name>
    <name type="common">Cattle tick</name>
    <name type="synonym">Boophilus microplus</name>
    <dbReference type="NCBI Taxonomy" id="6941"/>
    <lineage>
        <taxon>Eukaryota</taxon>
        <taxon>Metazoa</taxon>
        <taxon>Ecdysozoa</taxon>
        <taxon>Arthropoda</taxon>
        <taxon>Chelicerata</taxon>
        <taxon>Arachnida</taxon>
        <taxon>Acari</taxon>
        <taxon>Parasitiformes</taxon>
        <taxon>Ixodida</taxon>
        <taxon>Ixodoidea</taxon>
        <taxon>Ixodidae</taxon>
        <taxon>Rhipicephalinae</taxon>
        <taxon>Rhipicephalus</taxon>
        <taxon>Boophilus</taxon>
    </lineage>
</organism>
<accession>A0A9J6DUF3</accession>
<dbReference type="VEuPathDB" id="VectorBase:LOC119179614"/>
<evidence type="ECO:0008006" key="3">
    <source>
        <dbReference type="Google" id="ProtNLM"/>
    </source>
</evidence>
<dbReference type="AlphaFoldDB" id="A0A9J6DUF3"/>